<keyword evidence="5" id="KW-0961">Cell wall biogenesis/degradation</keyword>
<dbReference type="InterPro" id="IPR006619">
    <property type="entry name" value="PGRP_domain_met/bac"/>
</dbReference>
<reference evidence="9 11" key="1">
    <citation type="submission" date="2015-05" db="EMBL/GenBank/DDBJ databases">
        <title>Genome assembly of Archangium gephyra DSM 2261.</title>
        <authorList>
            <person name="Sharma G."/>
            <person name="Subramanian S."/>
        </authorList>
    </citation>
    <scope>NUCLEOTIDE SEQUENCE [LARGE SCALE GENOMIC DNA]</scope>
    <source>
        <strain evidence="9 11">DSM 2261</strain>
    </source>
</reference>
<dbReference type="InterPro" id="IPR051206">
    <property type="entry name" value="NAMLAA_amidase_2"/>
</dbReference>
<dbReference type="CDD" id="cd06583">
    <property type="entry name" value="PGRP"/>
    <property type="match status" value="1"/>
</dbReference>
<dbReference type="Gene3D" id="1.10.101.10">
    <property type="entry name" value="PGBD-like superfamily/PGBD"/>
    <property type="match status" value="1"/>
</dbReference>
<evidence type="ECO:0000313" key="11">
    <source>
        <dbReference type="Proteomes" id="UP000035579"/>
    </source>
</evidence>
<dbReference type="SUPFAM" id="SSF55846">
    <property type="entry name" value="N-acetylmuramoyl-L-alanine amidase-like"/>
    <property type="match status" value="1"/>
</dbReference>
<dbReference type="SMART" id="SM00701">
    <property type="entry name" value="PGRP"/>
    <property type="match status" value="1"/>
</dbReference>
<dbReference type="Pfam" id="PF01471">
    <property type="entry name" value="PG_binding_1"/>
    <property type="match status" value="1"/>
</dbReference>
<evidence type="ECO:0000256" key="6">
    <source>
        <dbReference type="SAM" id="MobiDB-lite"/>
    </source>
</evidence>
<dbReference type="GO" id="GO:0071555">
    <property type="term" value="P:cell wall organization"/>
    <property type="evidence" value="ECO:0007669"/>
    <property type="project" value="UniProtKB-KW"/>
</dbReference>
<dbReference type="EC" id="3.5.1.28" evidence="3"/>
<dbReference type="KEGG" id="age:AA314_00025"/>
<keyword evidence="4" id="KW-0378">Hydrolase</keyword>
<dbReference type="Proteomes" id="UP000035579">
    <property type="component" value="Chromosome"/>
</dbReference>
<evidence type="ECO:0000256" key="4">
    <source>
        <dbReference type="ARBA" id="ARBA00022801"/>
    </source>
</evidence>
<evidence type="ECO:0000259" key="8">
    <source>
        <dbReference type="SMART" id="SM00701"/>
    </source>
</evidence>
<dbReference type="EMBL" id="QUMU01000021">
    <property type="protein sequence ID" value="REG20500.1"/>
    <property type="molecule type" value="Genomic_DNA"/>
</dbReference>
<evidence type="ECO:0000313" key="9">
    <source>
        <dbReference type="EMBL" id="AKI98398.1"/>
    </source>
</evidence>
<evidence type="ECO:0000256" key="3">
    <source>
        <dbReference type="ARBA" id="ARBA00011901"/>
    </source>
</evidence>
<comment type="similarity">
    <text evidence="2">Belongs to the N-acetylmuramoyl-L-alanine amidase 2 family.</text>
</comment>
<feature type="compositionally biased region" description="Low complexity" evidence="6">
    <location>
        <begin position="1"/>
        <end position="24"/>
    </location>
</feature>
<dbReference type="PANTHER" id="PTHR30417">
    <property type="entry name" value="N-ACETYLMURAMOYL-L-ALANINE AMIDASE AMID"/>
    <property type="match status" value="1"/>
</dbReference>
<dbReference type="GO" id="GO:0008270">
    <property type="term" value="F:zinc ion binding"/>
    <property type="evidence" value="ECO:0007669"/>
    <property type="project" value="InterPro"/>
</dbReference>
<dbReference type="Proteomes" id="UP000256345">
    <property type="component" value="Unassembled WGS sequence"/>
</dbReference>
<feature type="domain" description="Peptidoglycan recognition protein family" evidence="8">
    <location>
        <begin position="100"/>
        <end position="237"/>
    </location>
</feature>
<keyword evidence="12" id="KW-1185">Reference proteome</keyword>
<dbReference type="EMBL" id="CP011509">
    <property type="protein sequence ID" value="AKI98398.1"/>
    <property type="molecule type" value="Genomic_DNA"/>
</dbReference>
<evidence type="ECO:0000256" key="2">
    <source>
        <dbReference type="ARBA" id="ARBA00007553"/>
    </source>
</evidence>
<name>A0AAC8PZZ6_9BACT</name>
<dbReference type="AlphaFoldDB" id="A0AAC8PZZ6"/>
<dbReference type="InterPro" id="IPR002477">
    <property type="entry name" value="Peptidoglycan-bd-like"/>
</dbReference>
<dbReference type="InterPro" id="IPR036505">
    <property type="entry name" value="Amidase/PGRP_sf"/>
</dbReference>
<evidence type="ECO:0000313" key="12">
    <source>
        <dbReference type="Proteomes" id="UP000256345"/>
    </source>
</evidence>
<dbReference type="GO" id="GO:0008745">
    <property type="term" value="F:N-acetylmuramoyl-L-alanine amidase activity"/>
    <property type="evidence" value="ECO:0007669"/>
    <property type="project" value="UniProtKB-EC"/>
</dbReference>
<accession>A0AAC8PZZ6</accession>
<organism evidence="9 11">
    <name type="scientific">Archangium gephyra</name>
    <dbReference type="NCBI Taxonomy" id="48"/>
    <lineage>
        <taxon>Bacteria</taxon>
        <taxon>Pseudomonadati</taxon>
        <taxon>Myxococcota</taxon>
        <taxon>Myxococcia</taxon>
        <taxon>Myxococcales</taxon>
        <taxon>Cystobacterineae</taxon>
        <taxon>Archangiaceae</taxon>
        <taxon>Archangium</taxon>
    </lineage>
</organism>
<dbReference type="InterPro" id="IPR036365">
    <property type="entry name" value="PGBD-like_sf"/>
</dbReference>
<evidence type="ECO:0000256" key="1">
    <source>
        <dbReference type="ARBA" id="ARBA00001561"/>
    </source>
</evidence>
<dbReference type="RefSeq" id="WP_047853787.1">
    <property type="nucleotide sequence ID" value="NZ_CP011509.1"/>
</dbReference>
<feature type="region of interest" description="Disordered" evidence="6">
    <location>
        <begin position="1"/>
        <end position="38"/>
    </location>
</feature>
<sequence length="261" mass="28095">MATSNASALGASGSASSSPGTSPLPEGPLSEGSQGSDVQRLQSVLIQLGYLSGKADGGFGPRTKQALTRFQKDWRLTQDGEYGPRTRAALLKALVPVKKPPVVSKPSQNQESRRGVPIDAIVLHHTATNSARVDLATLRWVRGTNRVSAHYLVGPDGTVYQLVPDSQAAWHAGRSSLHGDTEPSVNARSIGIEITNDGTGQTPFTEAQYLALEQLVPYLARRYMVPRENILGHRDVAPGRKTDPADNFDWARIRRAIDAVV</sequence>
<dbReference type="GO" id="GO:0009254">
    <property type="term" value="P:peptidoglycan turnover"/>
    <property type="evidence" value="ECO:0007669"/>
    <property type="project" value="TreeGrafter"/>
</dbReference>
<dbReference type="InterPro" id="IPR002502">
    <property type="entry name" value="Amidase_domain"/>
</dbReference>
<evidence type="ECO:0000256" key="5">
    <source>
        <dbReference type="ARBA" id="ARBA00023316"/>
    </source>
</evidence>
<proteinExistence type="inferred from homology"/>
<dbReference type="Gene3D" id="3.40.80.10">
    <property type="entry name" value="Peptidoglycan recognition protein-like"/>
    <property type="match status" value="1"/>
</dbReference>
<dbReference type="SUPFAM" id="SSF47090">
    <property type="entry name" value="PGBD-like"/>
    <property type="match status" value="1"/>
</dbReference>
<feature type="domain" description="N-acetylmuramoyl-L-alanine amidase" evidence="7">
    <location>
        <begin position="108"/>
        <end position="245"/>
    </location>
</feature>
<reference evidence="10 12" key="2">
    <citation type="submission" date="2018-08" db="EMBL/GenBank/DDBJ databases">
        <title>Genomic Encyclopedia of Archaeal and Bacterial Type Strains, Phase II (KMG-II): from individual species to whole genera.</title>
        <authorList>
            <person name="Goeker M."/>
        </authorList>
    </citation>
    <scope>NUCLEOTIDE SEQUENCE [LARGE SCALE GENOMIC DNA]</scope>
    <source>
        <strain evidence="10 12">DSM 2261</strain>
    </source>
</reference>
<dbReference type="InterPro" id="IPR036366">
    <property type="entry name" value="PGBDSf"/>
</dbReference>
<dbReference type="GO" id="GO:0009253">
    <property type="term" value="P:peptidoglycan catabolic process"/>
    <property type="evidence" value="ECO:0007669"/>
    <property type="project" value="InterPro"/>
</dbReference>
<evidence type="ECO:0000313" key="10">
    <source>
        <dbReference type="EMBL" id="REG20500.1"/>
    </source>
</evidence>
<protein>
    <recommendedName>
        <fullName evidence="3">N-acetylmuramoyl-L-alanine amidase</fullName>
        <ecNumber evidence="3">3.5.1.28</ecNumber>
    </recommendedName>
</protein>
<gene>
    <name evidence="9" type="ORF">AA314_00025</name>
    <name evidence="10" type="ORF">ATI61_12165</name>
</gene>
<dbReference type="Pfam" id="PF01510">
    <property type="entry name" value="Amidase_2"/>
    <property type="match status" value="1"/>
</dbReference>
<comment type="catalytic activity">
    <reaction evidence="1">
        <text>Hydrolyzes the link between N-acetylmuramoyl residues and L-amino acid residues in certain cell-wall glycopeptides.</text>
        <dbReference type="EC" id="3.5.1.28"/>
    </reaction>
</comment>
<dbReference type="SMART" id="SM00644">
    <property type="entry name" value="Ami_2"/>
    <property type="match status" value="1"/>
</dbReference>
<dbReference type="PANTHER" id="PTHR30417:SF1">
    <property type="entry name" value="N-ACETYLMURAMOYL-L-ALANINE AMIDASE AMID"/>
    <property type="match status" value="1"/>
</dbReference>
<evidence type="ECO:0000259" key="7">
    <source>
        <dbReference type="SMART" id="SM00644"/>
    </source>
</evidence>